<dbReference type="EC" id="2.5.1.15" evidence="4"/>
<evidence type="ECO:0000256" key="3">
    <source>
        <dbReference type="ARBA" id="ARBA00004763"/>
    </source>
</evidence>
<evidence type="ECO:0000256" key="2">
    <source>
        <dbReference type="ARBA" id="ARBA00001946"/>
    </source>
</evidence>
<dbReference type="GO" id="GO:0046656">
    <property type="term" value="P:folic acid biosynthetic process"/>
    <property type="evidence" value="ECO:0007669"/>
    <property type="project" value="UniProtKB-KW"/>
</dbReference>
<comment type="pathway">
    <text evidence="3">Cofactor biosynthesis; tetrahydrofolate biosynthesis; 7,8-dihydrofolate from 2-amino-4-hydroxy-6-hydroxymethyl-7,8-dihydropteridine diphosphate and 4-aminobenzoate: step 1/2.</text>
</comment>
<comment type="cofactor">
    <cofactor evidence="2">
        <name>Mg(2+)</name>
        <dbReference type="ChEBI" id="CHEBI:18420"/>
    </cofactor>
</comment>
<keyword evidence="7" id="KW-0460">Magnesium</keyword>
<dbReference type="PROSITE" id="PS00793">
    <property type="entry name" value="DHPS_2"/>
    <property type="match status" value="1"/>
</dbReference>
<dbReference type="OrthoDB" id="9811744at2"/>
<dbReference type="InterPro" id="IPR000489">
    <property type="entry name" value="Pterin-binding_dom"/>
</dbReference>
<dbReference type="GO" id="GO:0046872">
    <property type="term" value="F:metal ion binding"/>
    <property type="evidence" value="ECO:0007669"/>
    <property type="project" value="UniProtKB-KW"/>
</dbReference>
<keyword evidence="8" id="KW-0289">Folate biosynthesis</keyword>
<evidence type="ECO:0000256" key="4">
    <source>
        <dbReference type="ARBA" id="ARBA00012458"/>
    </source>
</evidence>
<dbReference type="Pfam" id="PF00809">
    <property type="entry name" value="Pterin_bind"/>
    <property type="match status" value="1"/>
</dbReference>
<evidence type="ECO:0000256" key="8">
    <source>
        <dbReference type="ARBA" id="ARBA00022909"/>
    </source>
</evidence>
<protein>
    <recommendedName>
        <fullName evidence="4">dihydropteroate synthase</fullName>
        <ecNumber evidence="4">2.5.1.15</ecNumber>
    </recommendedName>
</protein>
<dbReference type="Gene3D" id="3.20.20.20">
    <property type="entry name" value="Dihydropteroate synthase-like"/>
    <property type="match status" value="1"/>
</dbReference>
<keyword evidence="6" id="KW-0479">Metal-binding</keyword>
<gene>
    <name evidence="10" type="primary">dhpS</name>
    <name evidence="10" type="ORF">HPTL_1185</name>
</gene>
<evidence type="ECO:0000256" key="1">
    <source>
        <dbReference type="ARBA" id="ARBA00000012"/>
    </source>
</evidence>
<sequence length="283" mass="30208">MKPKTVDSLQPRVWRAGRFRLSLHEPLVMAIVNLTPDSFSGDGVDADVTAALKQAEAAVEAGAAVLDFGAESTRPGAQPVPAEVEWQRLEPVLRAVTKWPVAISVDTRKPEVMARAVELGADILNDVSGFRTADAVRVAAQSGCGLCVMHMKGEPQTMQAAPHYDDVVGEVYAFLNAQTRALEAAGVAPARIVWDPGFGFGKTLEHNVALFRALPRFVASYPVLVGVSRKRMIQAITGRDEPKARVFGSVAAALKAVALGASIVRVHDVAATVDALRVWRALA</sequence>
<dbReference type="InterPro" id="IPR006390">
    <property type="entry name" value="DHP_synth_dom"/>
</dbReference>
<dbReference type="InterPro" id="IPR011005">
    <property type="entry name" value="Dihydropteroate_synth-like_sf"/>
</dbReference>
<organism evidence="10 11">
    <name type="scientific">Hydrogenophilus thermoluteolus</name>
    <name type="common">Pseudomonas hydrogenothermophila</name>
    <dbReference type="NCBI Taxonomy" id="297"/>
    <lineage>
        <taxon>Bacteria</taxon>
        <taxon>Pseudomonadati</taxon>
        <taxon>Pseudomonadota</taxon>
        <taxon>Hydrogenophilia</taxon>
        <taxon>Hydrogenophilales</taxon>
        <taxon>Hydrogenophilaceae</taxon>
        <taxon>Hydrogenophilus</taxon>
    </lineage>
</organism>
<dbReference type="PROSITE" id="PS50972">
    <property type="entry name" value="PTERIN_BINDING"/>
    <property type="match status" value="1"/>
</dbReference>
<feature type="domain" description="Pterin-binding" evidence="9">
    <location>
        <begin position="26"/>
        <end position="277"/>
    </location>
</feature>
<dbReference type="EMBL" id="AP018558">
    <property type="protein sequence ID" value="BBD77449.1"/>
    <property type="molecule type" value="Genomic_DNA"/>
</dbReference>
<evidence type="ECO:0000313" key="11">
    <source>
        <dbReference type="Proteomes" id="UP000262004"/>
    </source>
</evidence>
<reference evidence="10 11" key="1">
    <citation type="submission" date="2018-04" db="EMBL/GenBank/DDBJ databases">
        <title>Complete genome sequence of Hydrogenophilus thermoluteolus TH-1.</title>
        <authorList>
            <person name="Arai H."/>
        </authorList>
    </citation>
    <scope>NUCLEOTIDE SEQUENCE [LARGE SCALE GENOMIC DNA]</scope>
    <source>
        <strain evidence="10 11">TH-1</strain>
    </source>
</reference>
<dbReference type="GO" id="GO:0005829">
    <property type="term" value="C:cytosol"/>
    <property type="evidence" value="ECO:0007669"/>
    <property type="project" value="TreeGrafter"/>
</dbReference>
<dbReference type="PANTHER" id="PTHR20941:SF1">
    <property type="entry name" value="FOLIC ACID SYNTHESIS PROTEIN FOL1"/>
    <property type="match status" value="1"/>
</dbReference>
<keyword evidence="5" id="KW-0808">Transferase</keyword>
<dbReference type="RefSeq" id="WP_119335186.1">
    <property type="nucleotide sequence ID" value="NZ_AP018558.1"/>
</dbReference>
<comment type="catalytic activity">
    <reaction evidence="1">
        <text>(7,8-dihydropterin-6-yl)methyl diphosphate + 4-aminobenzoate = 7,8-dihydropteroate + diphosphate</text>
        <dbReference type="Rhea" id="RHEA:19949"/>
        <dbReference type="ChEBI" id="CHEBI:17836"/>
        <dbReference type="ChEBI" id="CHEBI:17839"/>
        <dbReference type="ChEBI" id="CHEBI:33019"/>
        <dbReference type="ChEBI" id="CHEBI:72950"/>
        <dbReference type="EC" id="2.5.1.15"/>
    </reaction>
</comment>
<evidence type="ECO:0000259" key="9">
    <source>
        <dbReference type="PROSITE" id="PS50972"/>
    </source>
</evidence>
<dbReference type="SUPFAM" id="SSF51717">
    <property type="entry name" value="Dihydropteroate synthetase-like"/>
    <property type="match status" value="1"/>
</dbReference>
<accession>A0A2Z6DYN0</accession>
<dbReference type="CDD" id="cd00739">
    <property type="entry name" value="DHPS"/>
    <property type="match status" value="1"/>
</dbReference>
<dbReference type="KEGG" id="htl:HPTL_1185"/>
<keyword evidence="11" id="KW-1185">Reference proteome</keyword>
<dbReference type="AlphaFoldDB" id="A0A2Z6DYN0"/>
<evidence type="ECO:0000256" key="6">
    <source>
        <dbReference type="ARBA" id="ARBA00022723"/>
    </source>
</evidence>
<evidence type="ECO:0000313" key="10">
    <source>
        <dbReference type="EMBL" id="BBD77449.1"/>
    </source>
</evidence>
<dbReference type="InterPro" id="IPR045031">
    <property type="entry name" value="DHP_synth-like"/>
</dbReference>
<proteinExistence type="predicted"/>
<dbReference type="Proteomes" id="UP000262004">
    <property type="component" value="Chromosome"/>
</dbReference>
<evidence type="ECO:0000256" key="5">
    <source>
        <dbReference type="ARBA" id="ARBA00022679"/>
    </source>
</evidence>
<dbReference type="NCBIfam" id="TIGR01496">
    <property type="entry name" value="DHPS"/>
    <property type="match status" value="1"/>
</dbReference>
<name>A0A2Z6DYN0_HYDTE</name>
<dbReference type="PANTHER" id="PTHR20941">
    <property type="entry name" value="FOLATE SYNTHESIS PROTEINS"/>
    <property type="match status" value="1"/>
</dbReference>
<evidence type="ECO:0000256" key="7">
    <source>
        <dbReference type="ARBA" id="ARBA00022842"/>
    </source>
</evidence>
<dbReference type="GO" id="GO:0004156">
    <property type="term" value="F:dihydropteroate synthase activity"/>
    <property type="evidence" value="ECO:0007669"/>
    <property type="project" value="UniProtKB-EC"/>
</dbReference>
<dbReference type="GO" id="GO:0046654">
    <property type="term" value="P:tetrahydrofolate biosynthetic process"/>
    <property type="evidence" value="ECO:0007669"/>
    <property type="project" value="TreeGrafter"/>
</dbReference>